<evidence type="ECO:0000313" key="3">
    <source>
        <dbReference type="Proteomes" id="UP000607653"/>
    </source>
</evidence>
<sequence length="46" mass="5007">MKEKEKGKKQQVFKGSSSQTTHLQLKQGTTQEGTVNISISSTLQGV</sequence>
<gene>
    <name evidence="2" type="ORF">HUJ06_017234</name>
</gene>
<dbReference type="EMBL" id="DUZY01000008">
    <property type="protein sequence ID" value="DAD47297.1"/>
    <property type="molecule type" value="Genomic_DNA"/>
</dbReference>
<protein>
    <submittedName>
        <fullName evidence="2">Uncharacterized protein</fullName>
    </submittedName>
</protein>
<feature type="region of interest" description="Disordered" evidence="1">
    <location>
        <begin position="1"/>
        <end position="34"/>
    </location>
</feature>
<evidence type="ECO:0000256" key="1">
    <source>
        <dbReference type="SAM" id="MobiDB-lite"/>
    </source>
</evidence>
<evidence type="ECO:0000313" key="2">
    <source>
        <dbReference type="EMBL" id="DAD47297.1"/>
    </source>
</evidence>
<reference evidence="2 3" key="1">
    <citation type="journal article" date="2020" name="Mol. Biol. Evol.">
        <title>Distinct Expression and Methylation Patterns for Genes with Different Fates following a Single Whole-Genome Duplication in Flowering Plants.</title>
        <authorList>
            <person name="Shi T."/>
            <person name="Rahmani R.S."/>
            <person name="Gugger P.F."/>
            <person name="Wang M."/>
            <person name="Li H."/>
            <person name="Zhang Y."/>
            <person name="Li Z."/>
            <person name="Wang Q."/>
            <person name="Van de Peer Y."/>
            <person name="Marchal K."/>
            <person name="Chen J."/>
        </authorList>
    </citation>
    <scope>NUCLEOTIDE SEQUENCE [LARGE SCALE GENOMIC DNA]</scope>
    <source>
        <tissue evidence="2">Leaf</tissue>
    </source>
</reference>
<dbReference type="Proteomes" id="UP000607653">
    <property type="component" value="Unassembled WGS sequence"/>
</dbReference>
<organism evidence="2 3">
    <name type="scientific">Nelumbo nucifera</name>
    <name type="common">Sacred lotus</name>
    <dbReference type="NCBI Taxonomy" id="4432"/>
    <lineage>
        <taxon>Eukaryota</taxon>
        <taxon>Viridiplantae</taxon>
        <taxon>Streptophyta</taxon>
        <taxon>Embryophyta</taxon>
        <taxon>Tracheophyta</taxon>
        <taxon>Spermatophyta</taxon>
        <taxon>Magnoliopsida</taxon>
        <taxon>Proteales</taxon>
        <taxon>Nelumbonaceae</taxon>
        <taxon>Nelumbo</taxon>
    </lineage>
</organism>
<name>A0A822ZQY2_NELNU</name>
<comment type="caution">
    <text evidence="2">The sequence shown here is derived from an EMBL/GenBank/DDBJ whole genome shotgun (WGS) entry which is preliminary data.</text>
</comment>
<feature type="compositionally biased region" description="Polar residues" evidence="1">
    <location>
        <begin position="13"/>
        <end position="34"/>
    </location>
</feature>
<proteinExistence type="predicted"/>
<keyword evidence="3" id="KW-1185">Reference proteome</keyword>
<dbReference type="AlphaFoldDB" id="A0A822ZQY2"/>
<accession>A0A822ZQY2</accession>